<dbReference type="WBParaSite" id="nRc.2.0.1.t10222-RA">
    <property type="protein sequence ID" value="nRc.2.0.1.t10222-RA"/>
    <property type="gene ID" value="nRc.2.0.1.g10222"/>
</dbReference>
<dbReference type="InterPro" id="IPR013087">
    <property type="entry name" value="Znf_C2H2_type"/>
</dbReference>
<name>A0A915I8N0_ROMCU</name>
<keyword evidence="5 11" id="KW-0863">Zinc-finger</keyword>
<keyword evidence="9" id="KW-0804">Transcription</keyword>
<keyword evidence="6" id="KW-0862">Zinc</keyword>
<evidence type="ECO:0000313" key="14">
    <source>
        <dbReference type="WBParaSite" id="nRc.2.0.1.t10222-RA"/>
    </source>
</evidence>
<evidence type="ECO:0000256" key="8">
    <source>
        <dbReference type="ARBA" id="ARBA00023125"/>
    </source>
</evidence>
<dbReference type="FunFam" id="3.30.160.60:FF:001506">
    <property type="entry name" value="Zinc finger protein"/>
    <property type="match status" value="1"/>
</dbReference>
<dbReference type="GO" id="GO:0005634">
    <property type="term" value="C:nucleus"/>
    <property type="evidence" value="ECO:0007669"/>
    <property type="project" value="UniProtKB-SubCell"/>
</dbReference>
<dbReference type="PANTHER" id="PTHR24394:SF30">
    <property type="entry name" value="ZINC FINGER AND BTB DOMAIN-CONTAINING PROTEIN 8A"/>
    <property type="match status" value="1"/>
</dbReference>
<evidence type="ECO:0000256" key="6">
    <source>
        <dbReference type="ARBA" id="ARBA00022833"/>
    </source>
</evidence>
<keyword evidence="3" id="KW-0479">Metal-binding</keyword>
<keyword evidence="10" id="KW-0539">Nucleus</keyword>
<dbReference type="Pfam" id="PF00096">
    <property type="entry name" value="zf-C2H2"/>
    <property type="match status" value="2"/>
</dbReference>
<evidence type="ECO:0000256" key="11">
    <source>
        <dbReference type="PROSITE-ProRule" id="PRU00042"/>
    </source>
</evidence>
<proteinExistence type="inferred from homology"/>
<evidence type="ECO:0000256" key="4">
    <source>
        <dbReference type="ARBA" id="ARBA00022737"/>
    </source>
</evidence>
<dbReference type="Gene3D" id="3.30.160.60">
    <property type="entry name" value="Classic Zinc Finger"/>
    <property type="match status" value="2"/>
</dbReference>
<dbReference type="GO" id="GO:0008270">
    <property type="term" value="F:zinc ion binding"/>
    <property type="evidence" value="ECO:0007669"/>
    <property type="project" value="UniProtKB-KW"/>
</dbReference>
<keyword evidence="7" id="KW-0805">Transcription regulation</keyword>
<keyword evidence="13" id="KW-1185">Reference proteome</keyword>
<dbReference type="SMART" id="SM00355">
    <property type="entry name" value="ZnF_C2H2"/>
    <property type="match status" value="3"/>
</dbReference>
<dbReference type="Proteomes" id="UP000887565">
    <property type="component" value="Unplaced"/>
</dbReference>
<feature type="domain" description="C2H2-type" evidence="12">
    <location>
        <begin position="10"/>
        <end position="38"/>
    </location>
</feature>
<keyword evidence="8" id="KW-0238">DNA-binding</keyword>
<keyword evidence="4" id="KW-0677">Repeat</keyword>
<reference evidence="14" key="1">
    <citation type="submission" date="2022-11" db="UniProtKB">
        <authorList>
            <consortium name="WormBaseParasite"/>
        </authorList>
    </citation>
    <scope>IDENTIFICATION</scope>
</reference>
<evidence type="ECO:0000259" key="12">
    <source>
        <dbReference type="PROSITE" id="PS50157"/>
    </source>
</evidence>
<evidence type="ECO:0000256" key="1">
    <source>
        <dbReference type="ARBA" id="ARBA00004123"/>
    </source>
</evidence>
<evidence type="ECO:0000256" key="9">
    <source>
        <dbReference type="ARBA" id="ARBA00023163"/>
    </source>
</evidence>
<dbReference type="AlphaFoldDB" id="A0A915I8N0"/>
<evidence type="ECO:0000256" key="5">
    <source>
        <dbReference type="ARBA" id="ARBA00022771"/>
    </source>
</evidence>
<dbReference type="GO" id="GO:0000981">
    <property type="term" value="F:DNA-binding transcription factor activity, RNA polymerase II-specific"/>
    <property type="evidence" value="ECO:0007669"/>
    <property type="project" value="TreeGrafter"/>
</dbReference>
<dbReference type="PROSITE" id="PS50157">
    <property type="entry name" value="ZINC_FINGER_C2H2_2"/>
    <property type="match status" value="3"/>
</dbReference>
<evidence type="ECO:0000256" key="7">
    <source>
        <dbReference type="ARBA" id="ARBA00023015"/>
    </source>
</evidence>
<comment type="similarity">
    <text evidence="2">Belongs to the krueppel C2H2-type zinc-finger protein family.</text>
</comment>
<accession>A0A915I8N0</accession>
<evidence type="ECO:0000313" key="13">
    <source>
        <dbReference type="Proteomes" id="UP000887565"/>
    </source>
</evidence>
<dbReference type="GO" id="GO:0003677">
    <property type="term" value="F:DNA binding"/>
    <property type="evidence" value="ECO:0007669"/>
    <property type="project" value="UniProtKB-KW"/>
</dbReference>
<protein>
    <submittedName>
        <fullName evidence="14">C2H2-type domain-containing protein</fullName>
    </submittedName>
</protein>
<dbReference type="PANTHER" id="PTHR24394">
    <property type="entry name" value="ZINC FINGER PROTEIN"/>
    <property type="match status" value="1"/>
</dbReference>
<organism evidence="13 14">
    <name type="scientific">Romanomermis culicivorax</name>
    <name type="common">Nematode worm</name>
    <dbReference type="NCBI Taxonomy" id="13658"/>
    <lineage>
        <taxon>Eukaryota</taxon>
        <taxon>Metazoa</taxon>
        <taxon>Ecdysozoa</taxon>
        <taxon>Nematoda</taxon>
        <taxon>Enoplea</taxon>
        <taxon>Dorylaimia</taxon>
        <taxon>Mermithida</taxon>
        <taxon>Mermithoidea</taxon>
        <taxon>Mermithidae</taxon>
        <taxon>Romanomermis</taxon>
    </lineage>
</organism>
<dbReference type="SUPFAM" id="SSF57667">
    <property type="entry name" value="beta-beta-alpha zinc fingers"/>
    <property type="match status" value="1"/>
</dbReference>
<comment type="subcellular location">
    <subcellularLocation>
        <location evidence="1">Nucleus</location>
    </subcellularLocation>
</comment>
<evidence type="ECO:0000256" key="2">
    <source>
        <dbReference type="ARBA" id="ARBA00006991"/>
    </source>
</evidence>
<evidence type="ECO:0000256" key="3">
    <source>
        <dbReference type="ARBA" id="ARBA00022723"/>
    </source>
</evidence>
<dbReference type="InterPro" id="IPR036236">
    <property type="entry name" value="Znf_C2H2_sf"/>
</dbReference>
<evidence type="ECO:0000256" key="10">
    <source>
        <dbReference type="ARBA" id="ARBA00023242"/>
    </source>
</evidence>
<dbReference type="PROSITE" id="PS00028">
    <property type="entry name" value="ZINC_FINGER_C2H2_1"/>
    <property type="match status" value="3"/>
</dbReference>
<feature type="domain" description="C2H2-type" evidence="12">
    <location>
        <begin position="85"/>
        <end position="112"/>
    </location>
</feature>
<feature type="domain" description="C2H2-type" evidence="12">
    <location>
        <begin position="113"/>
        <end position="140"/>
    </location>
</feature>
<sequence length="156" mass="17851">MKDFDVGYFFQCQECDAVFEKWLELLQHTNEMHQVTQDGQDSSIISAVKTGDSVENSDRKFFPHIQSFYSAYGKFLYLVSYSSTTWCHICNKHLATVSSRNLHMRIHTGERPFACNVCGKAFTQNVHLRSHISVHTGAKPHVCKLCNKGMPLSLFQ</sequence>